<dbReference type="PRINTS" id="PR00420">
    <property type="entry name" value="RNGMNOXGNASE"/>
</dbReference>
<feature type="transmembrane region" description="Helical" evidence="5">
    <location>
        <begin position="7"/>
        <end position="26"/>
    </location>
</feature>
<keyword evidence="5" id="KW-1133">Transmembrane helix</keyword>
<dbReference type="InterPro" id="IPR002938">
    <property type="entry name" value="FAD-bd"/>
</dbReference>
<dbReference type="Gene3D" id="3.50.50.60">
    <property type="entry name" value="FAD/NAD(P)-binding domain"/>
    <property type="match status" value="1"/>
</dbReference>
<comment type="cofactor">
    <cofactor evidence="1">
        <name>FAD</name>
        <dbReference type="ChEBI" id="CHEBI:57692"/>
    </cofactor>
</comment>
<dbReference type="PANTHER" id="PTHR43004:SF19">
    <property type="entry name" value="BINDING MONOOXYGENASE, PUTATIVE (JCVI)-RELATED"/>
    <property type="match status" value="1"/>
</dbReference>
<feature type="region of interest" description="Disordered" evidence="4">
    <location>
        <begin position="390"/>
        <end position="414"/>
    </location>
</feature>
<dbReference type="EMBL" id="CP089984">
    <property type="protein sequence ID" value="WXB15239.1"/>
    <property type="molecule type" value="Genomic_DNA"/>
</dbReference>
<dbReference type="SUPFAM" id="SSF51905">
    <property type="entry name" value="FAD/NAD(P)-binding domain"/>
    <property type="match status" value="1"/>
</dbReference>
<dbReference type="Gene3D" id="3.30.9.10">
    <property type="entry name" value="D-Amino Acid Oxidase, subunit A, domain 2"/>
    <property type="match status" value="1"/>
</dbReference>
<keyword evidence="3" id="KW-0274">FAD</keyword>
<dbReference type="Pfam" id="PF01494">
    <property type="entry name" value="FAD_binding_3"/>
    <property type="match status" value="1"/>
</dbReference>
<dbReference type="Gene3D" id="3.40.30.120">
    <property type="match status" value="1"/>
</dbReference>
<evidence type="ECO:0000313" key="7">
    <source>
        <dbReference type="EMBL" id="WXB15239.1"/>
    </source>
</evidence>
<sequence>MDEETTAVLVVGGSLVGLSAALFLAWHGVPTVLVERHPGSAPHPRAIGYSPRTVELYHSVGLEDALHVATSFAGAASVRRARVTSLVDPRREELPWRGGDMPATSMEYSPYTSIAVHQDELEPILRARAAELGADLRFGNELVSLTQDGNEVRARIRQRTSGKEYVVRSRYAIAADGNRSSIREQLGIGRGGRGFLRNVRSVLFRAVLDHYRDDGFGQFVIDGPPSAFLAAYGDGRWLLVFDGEAELDPREIRRRVHAAVGAEVDFELVAIGDWEVRGSIADRYTSGRVFLAGDAAHTLPPNRGGYGANTGIHDAHNLAWKLSAVLSGQAGPALLDSYDRERRPIAWLCHDQLFAREDGHDPGGPRMDIPIIDDIAMTFGYRYPSPFAPSDGSLPPARRPDQWSGQPGTRAPHLWLSDAHGRRSTLESFGRHWVLLSADETWRSAGARAKTKLGLELDYRSVPPNDSAAFNLANGLQPGGASLVRPDGFIAWRSLDLPADPSAALLTAWSQLLNRIDKAD</sequence>
<dbReference type="InterPro" id="IPR050641">
    <property type="entry name" value="RIFMO-like"/>
</dbReference>
<organism evidence="7 8">
    <name type="scientific">Pendulispora albinea</name>
    <dbReference type="NCBI Taxonomy" id="2741071"/>
    <lineage>
        <taxon>Bacteria</taxon>
        <taxon>Pseudomonadati</taxon>
        <taxon>Myxococcota</taxon>
        <taxon>Myxococcia</taxon>
        <taxon>Myxococcales</taxon>
        <taxon>Sorangiineae</taxon>
        <taxon>Pendulisporaceae</taxon>
        <taxon>Pendulispora</taxon>
    </lineage>
</organism>
<gene>
    <name evidence="7" type="ORF">LZC94_46395</name>
</gene>
<evidence type="ECO:0000256" key="4">
    <source>
        <dbReference type="SAM" id="MobiDB-lite"/>
    </source>
</evidence>
<name>A0ABZ2M063_9BACT</name>
<dbReference type="GO" id="GO:0004497">
    <property type="term" value="F:monooxygenase activity"/>
    <property type="evidence" value="ECO:0007669"/>
    <property type="project" value="UniProtKB-KW"/>
</dbReference>
<feature type="domain" description="FAD-binding" evidence="6">
    <location>
        <begin position="6"/>
        <end position="349"/>
    </location>
</feature>
<protein>
    <submittedName>
        <fullName evidence="7">FAD-dependent monooxygenase</fullName>
    </submittedName>
</protein>
<proteinExistence type="predicted"/>
<dbReference type="Pfam" id="PF21274">
    <property type="entry name" value="Rng_hyd_C"/>
    <property type="match status" value="1"/>
</dbReference>
<accession>A0ABZ2M063</accession>
<dbReference type="InterPro" id="IPR036188">
    <property type="entry name" value="FAD/NAD-bd_sf"/>
</dbReference>
<dbReference type="PANTHER" id="PTHR43004">
    <property type="entry name" value="TRK SYSTEM POTASSIUM UPTAKE PROTEIN"/>
    <property type="match status" value="1"/>
</dbReference>
<reference evidence="7 8" key="1">
    <citation type="submission" date="2021-12" db="EMBL/GenBank/DDBJ databases">
        <title>Discovery of the Pendulisporaceae a myxobacterial family with distinct sporulation behavior and unique specialized metabolism.</title>
        <authorList>
            <person name="Garcia R."/>
            <person name="Popoff A."/>
            <person name="Bader C.D."/>
            <person name="Loehr J."/>
            <person name="Walesch S."/>
            <person name="Walt C."/>
            <person name="Boldt J."/>
            <person name="Bunk B."/>
            <person name="Haeckl F.J.F.P.J."/>
            <person name="Gunesch A.P."/>
            <person name="Birkelbach J."/>
            <person name="Nuebel U."/>
            <person name="Pietschmann T."/>
            <person name="Bach T."/>
            <person name="Mueller R."/>
        </authorList>
    </citation>
    <scope>NUCLEOTIDE SEQUENCE [LARGE SCALE GENOMIC DNA]</scope>
    <source>
        <strain evidence="7 8">MSr11954</strain>
    </source>
</reference>
<dbReference type="RefSeq" id="WP_394824864.1">
    <property type="nucleotide sequence ID" value="NZ_CP089984.1"/>
</dbReference>
<evidence type="ECO:0000256" key="5">
    <source>
        <dbReference type="SAM" id="Phobius"/>
    </source>
</evidence>
<keyword evidence="7" id="KW-0560">Oxidoreductase</keyword>
<keyword evidence="5" id="KW-0812">Transmembrane</keyword>
<dbReference type="Proteomes" id="UP001370348">
    <property type="component" value="Chromosome"/>
</dbReference>
<evidence type="ECO:0000256" key="1">
    <source>
        <dbReference type="ARBA" id="ARBA00001974"/>
    </source>
</evidence>
<keyword evidence="5" id="KW-0472">Membrane</keyword>
<evidence type="ECO:0000313" key="8">
    <source>
        <dbReference type="Proteomes" id="UP001370348"/>
    </source>
</evidence>
<keyword evidence="7" id="KW-0503">Monooxygenase</keyword>
<evidence type="ECO:0000256" key="3">
    <source>
        <dbReference type="ARBA" id="ARBA00022827"/>
    </source>
</evidence>
<evidence type="ECO:0000256" key="2">
    <source>
        <dbReference type="ARBA" id="ARBA00022630"/>
    </source>
</evidence>
<keyword evidence="8" id="KW-1185">Reference proteome</keyword>
<keyword evidence="2" id="KW-0285">Flavoprotein</keyword>
<evidence type="ECO:0000259" key="6">
    <source>
        <dbReference type="Pfam" id="PF01494"/>
    </source>
</evidence>